<accession>A0A243AW34</accession>
<proteinExistence type="predicted"/>
<sequence length="512" mass="58411">MFNLMKKVGEKMGKAYKKIAITIMVGALSLVAFGCETEKKTINSNTTQENKEVQIDPVVEKQMKENEKNGNLVGNISNQGKMAESKGWIYYSVNGDKNTGGIYRTKDQFQTSERVVEGVNASYINIKNKALYFIHTDEEKNAGLSSLMKYDISNKKLDTLKADTNYVYIKDQTLFYPKKYSEHGGFDIVGIVKMDLKTGQEEETAFKNSGWSRTIDDSILHWNKNRGTQVTKDNKTWSKENYATISSATYNNEKLYAVVDFSLPFETNEAEHGIYEIDVQQNNEKLLVKDALQMNVKGDTFYYVKKDGVYKKKMNGGNEKVIYNKAVEPTKSYLYLVAGDMYLYTDNGTIMNLDTKKSNEVKDKKLADDVMLQKVWNAQKELTNVQMAALTGNPKRVGDFLYGELVNSIYNKKDNLETTLSTYFSKSFMAEYMKSKYIKELNGKMHYVIGDPGSKAATKFTKIISAELKDGKIKAQVETYNDYDNVTETVEVEFIYEHNQWVINNMPRFGLS</sequence>
<dbReference type="PROSITE" id="PS51257">
    <property type="entry name" value="PROKAR_LIPOPROTEIN"/>
    <property type="match status" value="1"/>
</dbReference>
<dbReference type="InterPro" id="IPR031841">
    <property type="entry name" value="Endopep_inhib"/>
</dbReference>
<organism evidence="1 2">
    <name type="scientific">Bacillus thuringiensis serovar pingluonsis</name>
    <dbReference type="NCBI Taxonomy" id="180881"/>
    <lineage>
        <taxon>Bacteria</taxon>
        <taxon>Bacillati</taxon>
        <taxon>Bacillota</taxon>
        <taxon>Bacilli</taxon>
        <taxon>Bacillales</taxon>
        <taxon>Bacillaceae</taxon>
        <taxon>Bacillus</taxon>
        <taxon>Bacillus cereus group</taxon>
    </lineage>
</organism>
<name>A0A243AW34_BACTU</name>
<gene>
    <name evidence="1" type="ORF">BK742_29150</name>
</gene>
<dbReference type="Gene3D" id="3.10.450.420">
    <property type="match status" value="1"/>
</dbReference>
<dbReference type="AlphaFoldDB" id="A0A243AW34"/>
<evidence type="ECO:0000313" key="1">
    <source>
        <dbReference type="EMBL" id="OTY33124.1"/>
    </source>
</evidence>
<dbReference type="EMBL" id="NFDL01000130">
    <property type="protein sequence ID" value="OTY33124.1"/>
    <property type="molecule type" value="Genomic_DNA"/>
</dbReference>
<dbReference type="InterPro" id="IPR053749">
    <property type="entry name" value="TA_system-associated_sf"/>
</dbReference>
<comment type="caution">
    <text evidence="1">The sequence shown here is derived from an EMBL/GenBank/DDBJ whole genome shotgun (WGS) entry which is preliminary data.</text>
</comment>
<protein>
    <submittedName>
        <fullName evidence="1">Uncharacterized protein</fullName>
    </submittedName>
</protein>
<dbReference type="Pfam" id="PF16800">
    <property type="entry name" value="Endopep_inhib"/>
    <property type="match status" value="1"/>
</dbReference>
<evidence type="ECO:0000313" key="2">
    <source>
        <dbReference type="Proteomes" id="UP000195089"/>
    </source>
</evidence>
<dbReference type="Proteomes" id="UP000195089">
    <property type="component" value="Unassembled WGS sequence"/>
</dbReference>
<reference evidence="1 2" key="1">
    <citation type="submission" date="2016-10" db="EMBL/GenBank/DDBJ databases">
        <title>Comparative genomics of Bacillus thuringiensis reveals a path to pathogens against multiple invertebrate hosts.</title>
        <authorList>
            <person name="Zheng J."/>
            <person name="Gao Q."/>
            <person name="Liu H."/>
            <person name="Peng D."/>
            <person name="Ruan L."/>
            <person name="Sun M."/>
        </authorList>
    </citation>
    <scope>NUCLEOTIDE SEQUENCE [LARGE SCALE GENOMIC DNA]</scope>
    <source>
        <strain evidence="1">BGSC 4BX1</strain>
    </source>
</reference>
<dbReference type="SUPFAM" id="SSF69304">
    <property type="entry name" value="Tricorn protease N-terminal domain"/>
    <property type="match status" value="1"/>
</dbReference>